<dbReference type="Pfam" id="PF01464">
    <property type="entry name" value="SLT"/>
    <property type="match status" value="1"/>
</dbReference>
<dbReference type="InterPro" id="IPR023346">
    <property type="entry name" value="Lysozyme-like_dom_sf"/>
</dbReference>
<dbReference type="Proteomes" id="UP000004169">
    <property type="component" value="Unassembled WGS sequence"/>
</dbReference>
<gene>
    <name evidence="5" type="ORF">PHAMO_290111</name>
</gene>
<evidence type="ECO:0000313" key="6">
    <source>
        <dbReference type="Proteomes" id="UP000004169"/>
    </source>
</evidence>
<evidence type="ECO:0000259" key="4">
    <source>
        <dbReference type="Pfam" id="PF01464"/>
    </source>
</evidence>
<protein>
    <recommendedName>
        <fullName evidence="4">Transglycosylase SLT domain-containing protein</fullName>
    </recommendedName>
</protein>
<sequence length="965" mass="103762">MARVPTYTQPTIEARPLGAPQLSASVPAGAFDNGGPALVDGGKQLQDLGKGLVEMVQQRQKEETATKAAEASGVMTQWEIAALHDPQTGVFARQGKAAEGSTAEIGKSFDDIFRKVREGSGITDKKALADLERQTLERKATILSTVDKHERTQMQHYRATLTSAAVDTAITGATDAYTDPAMVETRLGAAEHTLRANLTGQPEEEINRQVASLYSQGSAAVILRHLAEGDVDAARKWYSANRSGLTAADHLHVLGKLEPVVLDREARKIADGMLAGTTRVLSAGHAGVEPGLIDAIIQTESGGDPAARNPNGSAAGPAQFINSTWVETVRRHRPDLTEKSDADLLALRSDPALSREVTARLAADNAETLAGQGHSATPANLMLAHRFGAGGASALLKASPSAAIGEVVGPKVMEANPDLAGKSVGDVLAQTAERVAGISRPGLAREAALVAQARALPNARLGERVEAWVRSGLADQQRAEAQRQRQETEQSERSLSDLELRLMRGQADLPDIEAAYDAGRGWLSPKDRTRLTAHQEERRRQQAEADADFTRVGAAVTGLGTLDPRSDRDRKAVSAHFSALASGWRDLPEADQLDRMVQAATRYGMVPDPVRSSIRGALRRADQPAMVVQAADVIERLRHSNPDLLKDFSQDDLSLGNLVGTYAGAGLPPVEAVRLATEAAKVPEAERTTRKTGYTEMQKNQPTASADYVRDTLVGGWMVRHLPLVGVPNVAPPPELVSEFDRVAEAEFTRHGNLDAARKTATDAVRRVWGLSTIGGLTPDGSGAADGARLMRHPPELFYGRAGLDGGANGEWMREQLVADLKKSGEALDERAGDLEQRFMLAPDPSRTDPTTGGPLYQVWLKSRDGSLSAVRGSDQRLVLWRPEWDTSPAAERQKQELQKLRASRGDRYTPWYTNDVVSIGPFSAVGFSPAETAIIEQKRAEQRKNKGQTLDQTEAAGQFGGRKH</sequence>
<dbReference type="eggNOG" id="COG0739">
    <property type="taxonomic scope" value="Bacteria"/>
</dbReference>
<dbReference type="AlphaFoldDB" id="H8FTW6"/>
<name>H8FTW6_MAGML</name>
<dbReference type="OrthoDB" id="38641at2"/>
<dbReference type="Gene3D" id="1.10.530.10">
    <property type="match status" value="1"/>
</dbReference>
<comment type="similarity">
    <text evidence="1">Belongs to the virb1 family.</text>
</comment>
<keyword evidence="2" id="KW-0175">Coiled coil</keyword>
<dbReference type="EMBL" id="CAHP01000022">
    <property type="protein sequence ID" value="CCG41823.1"/>
    <property type="molecule type" value="Genomic_DNA"/>
</dbReference>
<reference evidence="5 6" key="1">
    <citation type="journal article" date="2012" name="J. Bacteriol.">
        <title>Draft Genome Sequence of the Purple Photosynthetic Bacterium Phaeospirillum molischianum DSM120, a Particularly Versatile Bacterium.</title>
        <authorList>
            <person name="Duquesne K."/>
            <person name="Prima V."/>
            <person name="Ji B."/>
            <person name="Rouy Z."/>
            <person name="Medigue C."/>
            <person name="Talla E."/>
            <person name="Sturgis J.N."/>
        </authorList>
    </citation>
    <scope>NUCLEOTIDE SEQUENCE [LARGE SCALE GENOMIC DNA]</scope>
    <source>
        <strain evidence="6">DSM120</strain>
    </source>
</reference>
<dbReference type="InterPro" id="IPR008258">
    <property type="entry name" value="Transglycosylase_SLT_dom_1"/>
</dbReference>
<dbReference type="SUPFAM" id="SSF53955">
    <property type="entry name" value="Lysozyme-like"/>
    <property type="match status" value="1"/>
</dbReference>
<proteinExistence type="inferred from homology"/>
<accession>H8FTW6</accession>
<dbReference type="RefSeq" id="WP_002729243.1">
    <property type="nucleotide sequence ID" value="NZ_CAHP01000022.1"/>
</dbReference>
<feature type="coiled-coil region" evidence="2">
    <location>
        <begin position="474"/>
        <end position="501"/>
    </location>
</feature>
<dbReference type="STRING" id="1150626.PHAMO_290111"/>
<evidence type="ECO:0000256" key="3">
    <source>
        <dbReference type="SAM" id="MobiDB-lite"/>
    </source>
</evidence>
<feature type="domain" description="Transglycosylase SLT" evidence="4">
    <location>
        <begin position="286"/>
        <end position="337"/>
    </location>
</feature>
<evidence type="ECO:0000256" key="1">
    <source>
        <dbReference type="ARBA" id="ARBA00009387"/>
    </source>
</evidence>
<organism evidence="5 6">
    <name type="scientific">Magnetospirillum molischianum DSM 120</name>
    <dbReference type="NCBI Taxonomy" id="1150626"/>
    <lineage>
        <taxon>Bacteria</taxon>
        <taxon>Pseudomonadati</taxon>
        <taxon>Pseudomonadota</taxon>
        <taxon>Alphaproteobacteria</taxon>
        <taxon>Rhodospirillales</taxon>
        <taxon>Rhodospirillaceae</taxon>
        <taxon>Magnetospirillum</taxon>
    </lineage>
</organism>
<evidence type="ECO:0000313" key="5">
    <source>
        <dbReference type="EMBL" id="CCG41823.1"/>
    </source>
</evidence>
<comment type="caution">
    <text evidence="5">The sequence shown here is derived from an EMBL/GenBank/DDBJ whole genome shotgun (WGS) entry which is preliminary data.</text>
</comment>
<keyword evidence="6" id="KW-1185">Reference proteome</keyword>
<feature type="region of interest" description="Disordered" evidence="3">
    <location>
        <begin position="939"/>
        <end position="965"/>
    </location>
</feature>
<evidence type="ECO:0000256" key="2">
    <source>
        <dbReference type="SAM" id="Coils"/>
    </source>
</evidence>